<dbReference type="InterPro" id="IPR006035">
    <property type="entry name" value="Ureohydrolase"/>
</dbReference>
<dbReference type="CDD" id="cd09988">
    <property type="entry name" value="Formimidoylglutamase"/>
    <property type="match status" value="1"/>
</dbReference>
<proteinExistence type="inferred from homology"/>
<evidence type="ECO:0000313" key="6">
    <source>
        <dbReference type="EMBL" id="UZH54926.1"/>
    </source>
</evidence>
<reference evidence="6" key="1">
    <citation type="submission" date="2021-02" db="EMBL/GenBank/DDBJ databases">
        <title>Salinimicrobium sp. nov. isolated from seawater in Tongyeong, Republic of Korea.</title>
        <authorList>
            <person name="Lee S.-J."/>
        </authorList>
    </citation>
    <scope>NUCLEOTIDE SEQUENCE</scope>
    <source>
        <strain evidence="6">HN-2-9-2</strain>
    </source>
</reference>
<evidence type="ECO:0000256" key="4">
    <source>
        <dbReference type="ARBA" id="ARBA00023211"/>
    </source>
</evidence>
<keyword evidence="4" id="KW-0464">Manganese</keyword>
<evidence type="ECO:0000256" key="2">
    <source>
        <dbReference type="ARBA" id="ARBA00022801"/>
    </source>
</evidence>
<evidence type="ECO:0000256" key="1">
    <source>
        <dbReference type="ARBA" id="ARBA00022723"/>
    </source>
</evidence>
<dbReference type="InterPro" id="IPR023696">
    <property type="entry name" value="Ureohydrolase_dom_sf"/>
</dbReference>
<dbReference type="Proteomes" id="UP001163981">
    <property type="component" value="Chromosome"/>
</dbReference>
<dbReference type="PIRSF" id="PIRSF036979">
    <property type="entry name" value="Arginase"/>
    <property type="match status" value="1"/>
</dbReference>
<dbReference type="PROSITE" id="PS51409">
    <property type="entry name" value="ARGINASE_2"/>
    <property type="match status" value="1"/>
</dbReference>
<keyword evidence="2" id="KW-0378">Hydrolase</keyword>
<dbReference type="PANTHER" id="PTHR11358">
    <property type="entry name" value="ARGINASE/AGMATINASE"/>
    <property type="match status" value="1"/>
</dbReference>
<dbReference type="RefSeq" id="WP_265163270.1">
    <property type="nucleotide sequence ID" value="NZ_CP069620.1"/>
</dbReference>
<sequence>MNRIKFYSEKQVSKLISTRQGETRLGEKIKVATSFEDVQKSGARFVIFGIPEDIGVRANFGNPGTSNAWQAFLKTFLNVQENQFNSGENILLLGEINTSEVMQKAGNIDVSDPNYVQKLGDLVEQLDSAVSELVKNVILAGKFPVVIGGGHNNAYGNIKGAAEALVHAINVLNIDAHTDLRRLEHRHSGNGFSYALKYGFLEKYSVFGLHRNYTPQYIFEAMDASEALQYSLLEELPKHKRKMAFLEQLDFVKDKKFGLELDCDAVANFPSSAVSPSGLELDEARELLREAAKELNCCYLHICEAVAADNFPTGKALSYLVTDFLKEKAHA</sequence>
<evidence type="ECO:0000313" key="7">
    <source>
        <dbReference type="Proteomes" id="UP001163981"/>
    </source>
</evidence>
<organism evidence="6 7">
    <name type="scientific">Salinimicrobium tongyeongense</name>
    <dbReference type="NCBI Taxonomy" id="2809707"/>
    <lineage>
        <taxon>Bacteria</taxon>
        <taxon>Pseudomonadati</taxon>
        <taxon>Bacteroidota</taxon>
        <taxon>Flavobacteriia</taxon>
        <taxon>Flavobacteriales</taxon>
        <taxon>Flavobacteriaceae</taxon>
        <taxon>Salinimicrobium</taxon>
    </lineage>
</organism>
<dbReference type="PANTHER" id="PTHR11358:SF35">
    <property type="entry name" value="FORMIMIDOYLGLUTAMASE"/>
    <property type="match status" value="1"/>
</dbReference>
<dbReference type="SUPFAM" id="SSF52768">
    <property type="entry name" value="Arginase/deacetylase"/>
    <property type="match status" value="1"/>
</dbReference>
<dbReference type="Gene3D" id="3.40.800.10">
    <property type="entry name" value="Ureohydrolase domain"/>
    <property type="match status" value="1"/>
</dbReference>
<keyword evidence="3" id="KW-0369">Histidine metabolism</keyword>
<dbReference type="Pfam" id="PF00491">
    <property type="entry name" value="Arginase"/>
    <property type="match status" value="1"/>
</dbReference>
<evidence type="ECO:0000256" key="5">
    <source>
        <dbReference type="PROSITE-ProRule" id="PRU00742"/>
    </source>
</evidence>
<keyword evidence="7" id="KW-1185">Reference proteome</keyword>
<evidence type="ECO:0000256" key="3">
    <source>
        <dbReference type="ARBA" id="ARBA00022808"/>
    </source>
</evidence>
<protein>
    <submittedName>
        <fullName evidence="6">Formimidoylglutamase</fullName>
    </submittedName>
</protein>
<accession>A0ABY6NQJ8</accession>
<name>A0ABY6NQJ8_9FLAO</name>
<keyword evidence="1" id="KW-0479">Metal-binding</keyword>
<gene>
    <name evidence="6" type="ORF">JRG66_13290</name>
</gene>
<comment type="similarity">
    <text evidence="5">Belongs to the arginase family.</text>
</comment>
<dbReference type="EMBL" id="CP069620">
    <property type="protein sequence ID" value="UZH54926.1"/>
    <property type="molecule type" value="Genomic_DNA"/>
</dbReference>